<dbReference type="InterPro" id="IPR050090">
    <property type="entry name" value="Tyrosine_recombinase_XerCD"/>
</dbReference>
<accession>A0AA86JHM8</accession>
<dbReference type="SUPFAM" id="SSF56349">
    <property type="entry name" value="DNA breaking-rejoining enzymes"/>
    <property type="match status" value="1"/>
</dbReference>
<evidence type="ECO:0000313" key="1">
    <source>
        <dbReference type="EMBL" id="CAG9703991.1"/>
    </source>
</evidence>
<dbReference type="Proteomes" id="UP000789738">
    <property type="component" value="Unassembled WGS sequence"/>
</dbReference>
<name>A0AA86JHM8_9CLOT</name>
<dbReference type="AlphaFoldDB" id="A0AA86JHM8"/>
<sequence>MNFVEPIRDVDIFHDIQATLKKENIRNYVLIMTGTYTGLRISDILKLKVKDVKDKKYIDIREKKTGKRNLIEINPLLRKVFKEYCFEMDDEDYLFRKSKLNKAISRNRAWRIMKDIGDRFGIDNLGTHTLRKTFGFHYYKQTGDIATLMQMYNHSKESITLKYIGITQDKMNQARRDFEI</sequence>
<reference evidence="1" key="1">
    <citation type="submission" date="2021-10" db="EMBL/GenBank/DDBJ databases">
        <authorList>
            <person name="Mesa V."/>
        </authorList>
    </citation>
    <scope>NUCLEOTIDE SEQUENCE</scope>
    <source>
        <strain evidence="1">CC3_PB</strain>
    </source>
</reference>
<dbReference type="Gene3D" id="1.10.443.10">
    <property type="entry name" value="Intergrase catalytic core"/>
    <property type="match status" value="1"/>
</dbReference>
<protein>
    <submittedName>
        <fullName evidence="1">Integrase/recombinase YoeC</fullName>
    </submittedName>
</protein>
<organism evidence="1 2">
    <name type="scientific">Clostridium neonatale</name>
    <dbReference type="NCBI Taxonomy" id="137838"/>
    <lineage>
        <taxon>Bacteria</taxon>
        <taxon>Bacillati</taxon>
        <taxon>Bacillota</taxon>
        <taxon>Clostridia</taxon>
        <taxon>Eubacteriales</taxon>
        <taxon>Clostridiaceae</taxon>
        <taxon>Clostridium</taxon>
    </lineage>
</organism>
<dbReference type="GO" id="GO:0015074">
    <property type="term" value="P:DNA integration"/>
    <property type="evidence" value="ECO:0007669"/>
    <property type="project" value="InterPro"/>
</dbReference>
<dbReference type="GO" id="GO:0006310">
    <property type="term" value="P:DNA recombination"/>
    <property type="evidence" value="ECO:0007669"/>
    <property type="project" value="InterPro"/>
</dbReference>
<dbReference type="InterPro" id="IPR011010">
    <property type="entry name" value="DNA_brk_join_enz"/>
</dbReference>
<gene>
    <name evidence="1" type="primary">yoeC</name>
    <name evidence="1" type="ORF">CNEO_40899</name>
</gene>
<dbReference type="EMBL" id="CAKJVE010000004">
    <property type="protein sequence ID" value="CAG9703991.1"/>
    <property type="molecule type" value="Genomic_DNA"/>
</dbReference>
<dbReference type="PANTHER" id="PTHR30349">
    <property type="entry name" value="PHAGE INTEGRASE-RELATED"/>
    <property type="match status" value="1"/>
</dbReference>
<dbReference type="GO" id="GO:0003677">
    <property type="term" value="F:DNA binding"/>
    <property type="evidence" value="ECO:0007669"/>
    <property type="project" value="InterPro"/>
</dbReference>
<dbReference type="Pfam" id="PF00589">
    <property type="entry name" value="Phage_integrase"/>
    <property type="match status" value="1"/>
</dbReference>
<dbReference type="InterPro" id="IPR013762">
    <property type="entry name" value="Integrase-like_cat_sf"/>
</dbReference>
<dbReference type="PROSITE" id="PS51898">
    <property type="entry name" value="TYR_RECOMBINASE"/>
    <property type="match status" value="1"/>
</dbReference>
<comment type="caution">
    <text evidence="1">The sequence shown here is derived from an EMBL/GenBank/DDBJ whole genome shotgun (WGS) entry which is preliminary data.</text>
</comment>
<dbReference type="PANTHER" id="PTHR30349:SF82">
    <property type="entry name" value="INTEGRASE_RECOMBINASE YOEC-RELATED"/>
    <property type="match status" value="1"/>
</dbReference>
<evidence type="ECO:0000313" key="2">
    <source>
        <dbReference type="Proteomes" id="UP000789738"/>
    </source>
</evidence>
<dbReference type="RefSeq" id="WP_210886441.1">
    <property type="nucleotide sequence ID" value="NZ_CAKJVE010000004.1"/>
</dbReference>
<proteinExistence type="predicted"/>
<dbReference type="InterPro" id="IPR002104">
    <property type="entry name" value="Integrase_catalytic"/>
</dbReference>